<proteinExistence type="predicted"/>
<keyword evidence="1" id="KW-0472">Membrane</keyword>
<name>A0A1N7SL30_9BURK</name>
<feature type="transmembrane region" description="Helical" evidence="1">
    <location>
        <begin position="6"/>
        <end position="27"/>
    </location>
</feature>
<sequence>MTPVKFVLSYTVVPLMAIVAVATWASLHVSAEIDARQYASLSASYASFPPDLRRSIAEVMNSGTVSKSDYSSLVRQSLDDGVVLDWPAGERADVARERAKLAALVKVAGIQASSLRE</sequence>
<comment type="caution">
    <text evidence="2">The sequence shown here is derived from an EMBL/GenBank/DDBJ whole genome shotgun (WGS) entry which is preliminary data.</text>
</comment>
<organism evidence="2 3">
    <name type="scientific">Paraburkholderia piptadeniae</name>
    <dbReference type="NCBI Taxonomy" id="1701573"/>
    <lineage>
        <taxon>Bacteria</taxon>
        <taxon>Pseudomonadati</taxon>
        <taxon>Pseudomonadota</taxon>
        <taxon>Betaproteobacteria</taxon>
        <taxon>Burkholderiales</taxon>
        <taxon>Burkholderiaceae</taxon>
        <taxon>Paraburkholderia</taxon>
    </lineage>
</organism>
<dbReference type="AlphaFoldDB" id="A0A1N7SL30"/>
<dbReference type="OrthoDB" id="9025100at2"/>
<evidence type="ECO:0000313" key="2">
    <source>
        <dbReference type="EMBL" id="SIT48117.1"/>
    </source>
</evidence>
<keyword evidence="1" id="KW-0812">Transmembrane</keyword>
<keyword evidence="1" id="KW-1133">Transmembrane helix</keyword>
<dbReference type="RefSeq" id="WP_087737866.1">
    <property type="nucleotide sequence ID" value="NZ_CYGY02000063.1"/>
</dbReference>
<gene>
    <name evidence="2" type="ORF">BN2476_630003</name>
</gene>
<protein>
    <submittedName>
        <fullName evidence="2">Uncharacterized protein</fullName>
    </submittedName>
</protein>
<dbReference type="Proteomes" id="UP000195569">
    <property type="component" value="Unassembled WGS sequence"/>
</dbReference>
<reference evidence="2" key="1">
    <citation type="submission" date="2016-12" db="EMBL/GenBank/DDBJ databases">
        <authorList>
            <person name="Moulin L."/>
        </authorList>
    </citation>
    <scope>NUCLEOTIDE SEQUENCE [LARGE SCALE GENOMIC DNA]</scope>
    <source>
        <strain evidence="2">STM 7183</strain>
    </source>
</reference>
<dbReference type="EMBL" id="CYGY02000063">
    <property type="protein sequence ID" value="SIT48117.1"/>
    <property type="molecule type" value="Genomic_DNA"/>
</dbReference>
<evidence type="ECO:0000313" key="3">
    <source>
        <dbReference type="Proteomes" id="UP000195569"/>
    </source>
</evidence>
<keyword evidence="3" id="KW-1185">Reference proteome</keyword>
<accession>A0A1N7SL30</accession>
<evidence type="ECO:0000256" key="1">
    <source>
        <dbReference type="SAM" id="Phobius"/>
    </source>
</evidence>